<protein>
    <submittedName>
        <fullName evidence="1">Uncharacterized protein</fullName>
    </submittedName>
</protein>
<accession>A0A075GP82</accession>
<dbReference type="AlphaFoldDB" id="A0A075GP82"/>
<dbReference type="EMBL" id="KF900746">
    <property type="protein sequence ID" value="AIF05634.1"/>
    <property type="molecule type" value="Genomic_DNA"/>
</dbReference>
<name>A0A075GP82_9ARCH</name>
<organism evidence="1">
    <name type="scientific">uncultured marine thaumarchaeote KM3_186_C08</name>
    <dbReference type="NCBI Taxonomy" id="1456070"/>
    <lineage>
        <taxon>Archaea</taxon>
        <taxon>Nitrososphaerota</taxon>
        <taxon>environmental samples</taxon>
    </lineage>
</organism>
<reference evidence="1" key="1">
    <citation type="journal article" date="2014" name="Genome Biol. Evol.">
        <title>Pangenome evidence for extensive interdomain horizontal transfer affecting lineage core and shell genes in uncultured planktonic thaumarchaeota and euryarchaeota.</title>
        <authorList>
            <person name="Deschamps P."/>
            <person name="Zivanovic Y."/>
            <person name="Moreira D."/>
            <person name="Rodriguez-Valera F."/>
            <person name="Lopez-Garcia P."/>
        </authorList>
    </citation>
    <scope>NUCLEOTIDE SEQUENCE</scope>
</reference>
<evidence type="ECO:0000313" key="1">
    <source>
        <dbReference type="EMBL" id="AIF05634.1"/>
    </source>
</evidence>
<sequence>MVSMVEDNIGGRPVDITKEGSEVKIIFHPIAKNATKPKANVFTVKISKADLDKIKKSF</sequence>
<proteinExistence type="predicted"/>